<dbReference type="SUPFAM" id="SSF46689">
    <property type="entry name" value="Homeodomain-like"/>
    <property type="match status" value="1"/>
</dbReference>
<evidence type="ECO:0000259" key="5">
    <source>
        <dbReference type="PROSITE" id="PS01124"/>
    </source>
</evidence>
<evidence type="ECO:0000256" key="2">
    <source>
        <dbReference type="ARBA" id="ARBA00023125"/>
    </source>
</evidence>
<proteinExistence type="predicted"/>
<reference evidence="6 7" key="1">
    <citation type="submission" date="2019-12" db="EMBL/GenBank/DDBJ databases">
        <authorList>
            <person name="Dong K."/>
        </authorList>
    </citation>
    <scope>NUCLEOTIDE SEQUENCE [LARGE SCALE GENOMIC DNA]</scope>
    <source>
        <strain evidence="6 7">JCM 31225</strain>
    </source>
</reference>
<evidence type="ECO:0000313" key="7">
    <source>
        <dbReference type="Proteomes" id="UP000435036"/>
    </source>
</evidence>
<feature type="domain" description="HTH araC/xylS-type" evidence="5">
    <location>
        <begin position="256"/>
        <end position="358"/>
    </location>
</feature>
<sequence length="362" mass="41879">MILYLLYGATMLVCLLGFYLGSLLPVKNTAIRYVTWLLVILFIHISYAATFRSGIPGLLYVDTAAPFGLIYGPMLFLTFRAIEKKPISKRMIWLHFIPFGIGMLFYIYFLVSYSFRINYRAEYYIFLYSAMGLSWLFYPLSILIFNISVERRQLMERRAYYYAAILVLILAVFVLTMTLNRLVERETSYSNGSGITIYFIMLLGGLLGFNYLLKSLIRANHSNTANQGSGGINGEYSVAELLSSNLFALDQQDYAEKISHYLAEKTYLDTDFHLDQMTKDLNISKQHILQFFKVTYNESFLKVINSLRIKEACTQLEQEDFDSNIEELALQCGFNSRASFYRNFNLEMGCSPIEYREKTILK</sequence>
<dbReference type="AlphaFoldDB" id="A0A6N8L327"/>
<dbReference type="PROSITE" id="PS01124">
    <property type="entry name" value="HTH_ARAC_FAMILY_2"/>
    <property type="match status" value="1"/>
</dbReference>
<feature type="transmembrane region" description="Helical" evidence="4">
    <location>
        <begin position="33"/>
        <end position="51"/>
    </location>
</feature>
<keyword evidence="4" id="KW-0472">Membrane</keyword>
<keyword evidence="1" id="KW-0805">Transcription regulation</keyword>
<dbReference type="Pfam" id="PF12833">
    <property type="entry name" value="HTH_18"/>
    <property type="match status" value="1"/>
</dbReference>
<evidence type="ECO:0000256" key="3">
    <source>
        <dbReference type="ARBA" id="ARBA00023163"/>
    </source>
</evidence>
<keyword evidence="2" id="KW-0238">DNA-binding</keyword>
<feature type="transmembrane region" description="Helical" evidence="4">
    <location>
        <begin position="123"/>
        <end position="147"/>
    </location>
</feature>
<feature type="transmembrane region" description="Helical" evidence="4">
    <location>
        <begin position="195"/>
        <end position="213"/>
    </location>
</feature>
<dbReference type="InterPro" id="IPR009057">
    <property type="entry name" value="Homeodomain-like_sf"/>
</dbReference>
<keyword evidence="3" id="KW-0804">Transcription</keyword>
<dbReference type="PANTHER" id="PTHR43280:SF2">
    <property type="entry name" value="HTH-TYPE TRANSCRIPTIONAL REGULATOR EXSA"/>
    <property type="match status" value="1"/>
</dbReference>
<gene>
    <name evidence="6" type="ORF">GQF63_19120</name>
</gene>
<dbReference type="RefSeq" id="WP_160370856.1">
    <property type="nucleotide sequence ID" value="NZ_WSQA01000022.1"/>
</dbReference>
<dbReference type="EMBL" id="WSQA01000022">
    <property type="protein sequence ID" value="MVZ64140.1"/>
    <property type="molecule type" value="Genomic_DNA"/>
</dbReference>
<dbReference type="Proteomes" id="UP000435036">
    <property type="component" value="Unassembled WGS sequence"/>
</dbReference>
<dbReference type="PANTHER" id="PTHR43280">
    <property type="entry name" value="ARAC-FAMILY TRANSCRIPTIONAL REGULATOR"/>
    <property type="match status" value="1"/>
</dbReference>
<dbReference type="OrthoDB" id="5492415at2"/>
<evidence type="ECO:0000256" key="1">
    <source>
        <dbReference type="ARBA" id="ARBA00023015"/>
    </source>
</evidence>
<dbReference type="SMART" id="SM00342">
    <property type="entry name" value="HTH_ARAC"/>
    <property type="match status" value="1"/>
</dbReference>
<protein>
    <submittedName>
        <fullName evidence="6">Helix-turn-helix domain-containing protein</fullName>
    </submittedName>
</protein>
<feature type="transmembrane region" description="Helical" evidence="4">
    <location>
        <begin position="57"/>
        <end position="79"/>
    </location>
</feature>
<dbReference type="GO" id="GO:0003700">
    <property type="term" value="F:DNA-binding transcription factor activity"/>
    <property type="evidence" value="ECO:0007669"/>
    <property type="project" value="InterPro"/>
</dbReference>
<dbReference type="PROSITE" id="PS00041">
    <property type="entry name" value="HTH_ARAC_FAMILY_1"/>
    <property type="match status" value="1"/>
</dbReference>
<accession>A0A6N8L327</accession>
<keyword evidence="4" id="KW-1133">Transmembrane helix</keyword>
<keyword evidence="4" id="KW-0812">Transmembrane</keyword>
<keyword evidence="7" id="KW-1185">Reference proteome</keyword>
<dbReference type="InterPro" id="IPR018060">
    <property type="entry name" value="HTH_AraC"/>
</dbReference>
<dbReference type="InterPro" id="IPR018062">
    <property type="entry name" value="HTH_AraC-typ_CS"/>
</dbReference>
<feature type="transmembrane region" description="Helical" evidence="4">
    <location>
        <begin position="6"/>
        <end position="26"/>
    </location>
</feature>
<dbReference type="GO" id="GO:0043565">
    <property type="term" value="F:sequence-specific DNA binding"/>
    <property type="evidence" value="ECO:0007669"/>
    <property type="project" value="InterPro"/>
</dbReference>
<feature type="transmembrane region" description="Helical" evidence="4">
    <location>
        <begin position="159"/>
        <end position="183"/>
    </location>
</feature>
<comment type="caution">
    <text evidence="6">The sequence shown here is derived from an EMBL/GenBank/DDBJ whole genome shotgun (WGS) entry which is preliminary data.</text>
</comment>
<evidence type="ECO:0000313" key="6">
    <source>
        <dbReference type="EMBL" id="MVZ64140.1"/>
    </source>
</evidence>
<name>A0A6N8L327_9SPHI</name>
<dbReference type="Gene3D" id="1.10.10.60">
    <property type="entry name" value="Homeodomain-like"/>
    <property type="match status" value="1"/>
</dbReference>
<evidence type="ECO:0000256" key="4">
    <source>
        <dbReference type="SAM" id="Phobius"/>
    </source>
</evidence>
<feature type="transmembrane region" description="Helical" evidence="4">
    <location>
        <begin position="91"/>
        <end position="111"/>
    </location>
</feature>
<organism evidence="6 7">
    <name type="scientific">Sphingobacterium humi</name>
    <dbReference type="NCBI Taxonomy" id="1796905"/>
    <lineage>
        <taxon>Bacteria</taxon>
        <taxon>Pseudomonadati</taxon>
        <taxon>Bacteroidota</taxon>
        <taxon>Sphingobacteriia</taxon>
        <taxon>Sphingobacteriales</taxon>
        <taxon>Sphingobacteriaceae</taxon>
        <taxon>Sphingobacterium</taxon>
    </lineage>
</organism>